<accession>A0A1U9KS47</accession>
<dbReference type="Proteomes" id="UP000188604">
    <property type="component" value="Chromosome"/>
</dbReference>
<organism evidence="2 3">
    <name type="scientific">Neoasaia chiangmaiensis</name>
    <dbReference type="NCBI Taxonomy" id="320497"/>
    <lineage>
        <taxon>Bacteria</taxon>
        <taxon>Pseudomonadati</taxon>
        <taxon>Pseudomonadota</taxon>
        <taxon>Alphaproteobacteria</taxon>
        <taxon>Acetobacterales</taxon>
        <taxon>Acetobacteraceae</taxon>
        <taxon>Neoasaia</taxon>
    </lineage>
</organism>
<dbReference type="STRING" id="320497.A0U93_12040"/>
<dbReference type="RefSeq" id="WP_077807579.1">
    <property type="nucleotide sequence ID" value="NZ_BJXS01000006.1"/>
</dbReference>
<dbReference type="PIRSF" id="PIRSF001892">
    <property type="entry name" value="CyaE"/>
    <property type="match status" value="1"/>
</dbReference>
<name>A0A1U9KS47_9PROT</name>
<dbReference type="OrthoDB" id="5296315at2"/>
<evidence type="ECO:0000313" key="2">
    <source>
        <dbReference type="EMBL" id="AQS88547.1"/>
    </source>
</evidence>
<reference evidence="2 3" key="1">
    <citation type="submission" date="2016-03" db="EMBL/GenBank/DDBJ databases">
        <title>Acetic acid bacteria sequencing.</title>
        <authorList>
            <person name="Brandt J."/>
            <person name="Jakob F."/>
            <person name="Vogel R.F."/>
        </authorList>
    </citation>
    <scope>NUCLEOTIDE SEQUENCE [LARGE SCALE GENOMIC DNA]</scope>
    <source>
        <strain evidence="2 3">NBRC 101099</strain>
    </source>
</reference>
<protein>
    <submittedName>
        <fullName evidence="2">Transporter</fullName>
    </submittedName>
</protein>
<dbReference type="AlphaFoldDB" id="A0A1U9KS47"/>
<dbReference type="SUPFAM" id="SSF56954">
    <property type="entry name" value="Outer membrane efflux proteins (OEP)"/>
    <property type="match status" value="1"/>
</dbReference>
<dbReference type="KEGG" id="nch:A0U93_12040"/>
<dbReference type="GO" id="GO:0015562">
    <property type="term" value="F:efflux transmembrane transporter activity"/>
    <property type="evidence" value="ECO:0007669"/>
    <property type="project" value="InterPro"/>
</dbReference>
<evidence type="ECO:0000313" key="3">
    <source>
        <dbReference type="Proteomes" id="UP000188604"/>
    </source>
</evidence>
<dbReference type="InterPro" id="IPR028351">
    <property type="entry name" value="CyaE"/>
</dbReference>
<keyword evidence="3" id="KW-1185">Reference proteome</keyword>
<dbReference type="Gene3D" id="1.20.1600.10">
    <property type="entry name" value="Outer membrane efflux proteins (OEP)"/>
    <property type="match status" value="1"/>
</dbReference>
<dbReference type="PROSITE" id="PS51257">
    <property type="entry name" value="PROKAR_LIPOPROTEIN"/>
    <property type="match status" value="1"/>
</dbReference>
<dbReference type="EMBL" id="CP014691">
    <property type="protein sequence ID" value="AQS88547.1"/>
    <property type="molecule type" value="Genomic_DNA"/>
</dbReference>
<dbReference type="InterPro" id="IPR003423">
    <property type="entry name" value="OMP_efflux"/>
</dbReference>
<dbReference type="Pfam" id="PF02321">
    <property type="entry name" value="OEP"/>
    <property type="match status" value="2"/>
</dbReference>
<comment type="similarity">
    <text evidence="1">Belongs to the outer membrane factor (OMF) (TC 1.B.17) family.</text>
</comment>
<dbReference type="PANTHER" id="PTHR30203">
    <property type="entry name" value="OUTER MEMBRANE CATION EFFLUX PROTEIN"/>
    <property type="match status" value="1"/>
</dbReference>
<evidence type="ECO:0000256" key="1">
    <source>
        <dbReference type="ARBA" id="ARBA00007613"/>
    </source>
</evidence>
<gene>
    <name evidence="2" type="ORF">A0U93_12040</name>
</gene>
<proteinExistence type="inferred from homology"/>
<dbReference type="InterPro" id="IPR010131">
    <property type="entry name" value="MdtP/NodT-like"/>
</dbReference>
<dbReference type="PANTHER" id="PTHR30203:SF29">
    <property type="entry name" value="PROTEIN CYAE"/>
    <property type="match status" value="1"/>
</dbReference>
<sequence length="542" mass="56422">MTRLPPFLLAGCTLGLTACATDALRTAPERPNTPWQPNVAANGEIVPGTAKPHSLALPPGYALPSNRALPARLPAPDIQSGHAYSLPELIDIAQSSNPSTRRAWNTARDAALATGMARSTYLPQLTATVVGGYNHTRNDGGNPSIGNGGALGQLANNGANDIETLTGGVQNRRSGSGEVQTLGLQWLLFDFGKREATIDAAQQAQIATNVLFTAAHQKVIYTVTLAFYTHAAATARVALLEQARRNAGAVQTAAEARLHQGQGTIVDVTQARQATAQDDLRLVQAQGGVENTTLDLMTAMGIAPNTPLQTQDVANRPLRLDDARLTDAMIQRDVARRPDVLAAYASARAATSRVAAARSEFLPKIFVTGNVAYTTGRLALSSVPGIGSDSSPTLNLSTNAFSSLILGGITVPVFDGGLRAALLKQAQNQSDSAQTTLRQTMDESVRQIVAAENGLRSALSAYAAAGRLRIAAQTSFDAALTAYRSGEGAITQVDMAQNALLDATLTQSDAYHAALIAAASLAFATGAADSAPPPDPSPPDTP</sequence>